<feature type="domain" description="HTH marR-type" evidence="4">
    <location>
        <begin position="1"/>
        <end position="119"/>
    </location>
</feature>
<dbReference type="InterPro" id="IPR000835">
    <property type="entry name" value="HTH_MarR-typ"/>
</dbReference>
<organism evidence="5 6">
    <name type="scientific">Paenibacillus puldeungensis</name>
    <dbReference type="NCBI Taxonomy" id="696536"/>
    <lineage>
        <taxon>Bacteria</taxon>
        <taxon>Bacillati</taxon>
        <taxon>Bacillota</taxon>
        <taxon>Bacilli</taxon>
        <taxon>Bacillales</taxon>
        <taxon>Paenibacillaceae</taxon>
        <taxon>Paenibacillus</taxon>
    </lineage>
</organism>
<evidence type="ECO:0000313" key="5">
    <source>
        <dbReference type="EMBL" id="MFD1179251.1"/>
    </source>
</evidence>
<name>A0ABW3S4F3_9BACL</name>
<dbReference type="PRINTS" id="PR00598">
    <property type="entry name" value="HTHMARR"/>
</dbReference>
<dbReference type="SUPFAM" id="SSF46785">
    <property type="entry name" value="Winged helix' DNA-binding domain"/>
    <property type="match status" value="1"/>
</dbReference>
<dbReference type="InterPro" id="IPR036388">
    <property type="entry name" value="WH-like_DNA-bd_sf"/>
</dbReference>
<keyword evidence="6" id="KW-1185">Reference proteome</keyword>
<evidence type="ECO:0000256" key="1">
    <source>
        <dbReference type="ARBA" id="ARBA00023015"/>
    </source>
</evidence>
<comment type="caution">
    <text evidence="5">The sequence shown here is derived from an EMBL/GenBank/DDBJ whole genome shotgun (WGS) entry which is preliminary data.</text>
</comment>
<dbReference type="SMART" id="SM00347">
    <property type="entry name" value="HTH_MARR"/>
    <property type="match status" value="1"/>
</dbReference>
<keyword evidence="3" id="KW-0804">Transcription</keyword>
<keyword evidence="2" id="KW-0238">DNA-binding</keyword>
<dbReference type="PROSITE" id="PS50995">
    <property type="entry name" value="HTH_MARR_2"/>
    <property type="match status" value="1"/>
</dbReference>
<protein>
    <submittedName>
        <fullName evidence="5">MarR family winged helix-turn-helix transcriptional regulator</fullName>
    </submittedName>
</protein>
<reference evidence="6" key="1">
    <citation type="journal article" date="2019" name="Int. J. Syst. Evol. Microbiol.">
        <title>The Global Catalogue of Microorganisms (GCM) 10K type strain sequencing project: providing services to taxonomists for standard genome sequencing and annotation.</title>
        <authorList>
            <consortium name="The Broad Institute Genomics Platform"/>
            <consortium name="The Broad Institute Genome Sequencing Center for Infectious Disease"/>
            <person name="Wu L."/>
            <person name="Ma J."/>
        </authorList>
    </citation>
    <scope>NUCLEOTIDE SEQUENCE [LARGE SCALE GENOMIC DNA]</scope>
    <source>
        <strain evidence="6">CCUG 59189</strain>
    </source>
</reference>
<dbReference type="Proteomes" id="UP001597262">
    <property type="component" value="Unassembled WGS sequence"/>
</dbReference>
<evidence type="ECO:0000256" key="3">
    <source>
        <dbReference type="ARBA" id="ARBA00023163"/>
    </source>
</evidence>
<evidence type="ECO:0000256" key="2">
    <source>
        <dbReference type="ARBA" id="ARBA00023125"/>
    </source>
</evidence>
<dbReference type="EMBL" id="JBHTLM010000027">
    <property type="protein sequence ID" value="MFD1179251.1"/>
    <property type="molecule type" value="Genomic_DNA"/>
</dbReference>
<gene>
    <name evidence="5" type="ORF">ACFQ3W_23560</name>
</gene>
<evidence type="ECO:0000313" key="6">
    <source>
        <dbReference type="Proteomes" id="UP001597262"/>
    </source>
</evidence>
<sequence>MNKSSPEGYKASEIRMMFFIWRETRHNERGVTVSGLSEVMEVTSPTVTPLIRGMEKKELVFRYNDQEDRRVVRVKLTEKGEEVTRAAMEKYSSRFKGLCEHLGAEKVEQLTELLDQVYHYLEELLIQDSHKS</sequence>
<dbReference type="Pfam" id="PF01047">
    <property type="entry name" value="MarR"/>
    <property type="match status" value="1"/>
</dbReference>
<proteinExistence type="predicted"/>
<dbReference type="PANTHER" id="PTHR42756">
    <property type="entry name" value="TRANSCRIPTIONAL REGULATOR, MARR"/>
    <property type="match status" value="1"/>
</dbReference>
<dbReference type="Gene3D" id="1.10.10.10">
    <property type="entry name" value="Winged helix-like DNA-binding domain superfamily/Winged helix DNA-binding domain"/>
    <property type="match status" value="1"/>
</dbReference>
<evidence type="ECO:0000259" key="4">
    <source>
        <dbReference type="PROSITE" id="PS50995"/>
    </source>
</evidence>
<dbReference type="PANTHER" id="PTHR42756:SF1">
    <property type="entry name" value="TRANSCRIPTIONAL REPRESSOR OF EMRAB OPERON"/>
    <property type="match status" value="1"/>
</dbReference>
<keyword evidence="1" id="KW-0805">Transcription regulation</keyword>
<dbReference type="InterPro" id="IPR036390">
    <property type="entry name" value="WH_DNA-bd_sf"/>
</dbReference>
<accession>A0ABW3S4F3</accession>